<dbReference type="EMBL" id="JBHSDK010000061">
    <property type="protein sequence ID" value="MFC4338060.1"/>
    <property type="molecule type" value="Genomic_DNA"/>
</dbReference>
<sequence>MDNDTFRSLLDSEAALLRGAASTALEDRVPSCPDWTGRDLVQHVAEVYCDKTLAISEGAESESWPPPMPEADGILDLFDTTLRDLNAQFDSHSASDPAGSWYTPDQTVGFWIRRMAQETLIHRVDAELAAGKGLSPVDEAFAADGVDEFLDCMVGFGSVNWNKYLRPVLEAEDGLTLLIRYGSKERTLRVAPGGVELDKAGADECAATVSGDASAVDLWLWRRGDVDSVDVSGDVEAARRFYGIVANFAD</sequence>
<evidence type="ECO:0000259" key="2">
    <source>
        <dbReference type="Pfam" id="PF11716"/>
    </source>
</evidence>
<dbReference type="Pfam" id="PF07398">
    <property type="entry name" value="MDMPI_C"/>
    <property type="match status" value="1"/>
</dbReference>
<dbReference type="NCBIfam" id="TIGR03083">
    <property type="entry name" value="maleylpyruvate isomerase family mycothiol-dependent enzyme"/>
    <property type="match status" value="1"/>
</dbReference>
<comment type="caution">
    <text evidence="3">The sequence shown here is derived from an EMBL/GenBank/DDBJ whole genome shotgun (WGS) entry which is preliminary data.</text>
</comment>
<gene>
    <name evidence="3" type="ORF">ACFPET_22975</name>
</gene>
<dbReference type="PANTHER" id="PTHR40758">
    <property type="entry name" value="CONSERVED PROTEIN"/>
    <property type="match status" value="1"/>
</dbReference>
<accession>A0ABV8U6N6</accession>
<dbReference type="SUPFAM" id="SSF109854">
    <property type="entry name" value="DinB/YfiT-like putative metalloenzymes"/>
    <property type="match status" value="1"/>
</dbReference>
<evidence type="ECO:0000313" key="3">
    <source>
        <dbReference type="EMBL" id="MFC4338060.1"/>
    </source>
</evidence>
<keyword evidence="3" id="KW-0413">Isomerase</keyword>
<dbReference type="InterPro" id="IPR024344">
    <property type="entry name" value="MDMPI_metal-binding"/>
</dbReference>
<dbReference type="GO" id="GO:0016853">
    <property type="term" value="F:isomerase activity"/>
    <property type="evidence" value="ECO:0007669"/>
    <property type="project" value="UniProtKB-KW"/>
</dbReference>
<evidence type="ECO:0000259" key="1">
    <source>
        <dbReference type="Pfam" id="PF07398"/>
    </source>
</evidence>
<dbReference type="InterPro" id="IPR034660">
    <property type="entry name" value="DinB/YfiT-like"/>
</dbReference>
<protein>
    <submittedName>
        <fullName evidence="3">Maleylpyruvate isomerase family mycothiol-dependent enzyme</fullName>
    </submittedName>
</protein>
<organism evidence="3 4">
    <name type="scientific">Salininema proteolyticum</name>
    <dbReference type="NCBI Taxonomy" id="1607685"/>
    <lineage>
        <taxon>Bacteria</taxon>
        <taxon>Bacillati</taxon>
        <taxon>Actinomycetota</taxon>
        <taxon>Actinomycetes</taxon>
        <taxon>Glycomycetales</taxon>
        <taxon>Glycomycetaceae</taxon>
        <taxon>Salininema</taxon>
    </lineage>
</organism>
<evidence type="ECO:0000313" key="4">
    <source>
        <dbReference type="Proteomes" id="UP001595823"/>
    </source>
</evidence>
<dbReference type="InterPro" id="IPR010872">
    <property type="entry name" value="MDMPI_C-term_domain"/>
</dbReference>
<name>A0ABV8U6N6_9ACTN</name>
<keyword evidence="4" id="KW-1185">Reference proteome</keyword>
<reference evidence="4" key="1">
    <citation type="journal article" date="2019" name="Int. J. Syst. Evol. Microbiol.">
        <title>The Global Catalogue of Microorganisms (GCM) 10K type strain sequencing project: providing services to taxonomists for standard genome sequencing and annotation.</title>
        <authorList>
            <consortium name="The Broad Institute Genomics Platform"/>
            <consortium name="The Broad Institute Genome Sequencing Center for Infectious Disease"/>
            <person name="Wu L."/>
            <person name="Ma J."/>
        </authorList>
    </citation>
    <scope>NUCLEOTIDE SEQUENCE [LARGE SCALE GENOMIC DNA]</scope>
    <source>
        <strain evidence="4">IBRC-M 10908</strain>
    </source>
</reference>
<dbReference type="PANTHER" id="PTHR40758:SF1">
    <property type="entry name" value="CONSERVED PROTEIN"/>
    <property type="match status" value="1"/>
</dbReference>
<dbReference type="RefSeq" id="WP_380625713.1">
    <property type="nucleotide sequence ID" value="NZ_JBHSDK010000061.1"/>
</dbReference>
<proteinExistence type="predicted"/>
<feature type="domain" description="MDMPI C-terminal" evidence="1">
    <location>
        <begin position="141"/>
        <end position="239"/>
    </location>
</feature>
<dbReference type="InterPro" id="IPR017517">
    <property type="entry name" value="Maleyloyr_isom"/>
</dbReference>
<feature type="domain" description="Mycothiol-dependent maleylpyruvate isomerase metal-binding" evidence="2">
    <location>
        <begin position="10"/>
        <end position="126"/>
    </location>
</feature>
<dbReference type="Pfam" id="PF11716">
    <property type="entry name" value="MDMPI_N"/>
    <property type="match status" value="1"/>
</dbReference>
<dbReference type="Proteomes" id="UP001595823">
    <property type="component" value="Unassembled WGS sequence"/>
</dbReference>